<evidence type="ECO:0000313" key="1">
    <source>
        <dbReference type="EMBL" id="KKK61853.1"/>
    </source>
</evidence>
<name>A0A0F8WYY1_9ZZZZ</name>
<sequence length="68" mass="7978">PKRLRKVDAAVRKLTDLRKNCVLLWFCAPLRADGRSYTTRQFARMCRINKGKFKAELRKAINSLEKLI</sequence>
<gene>
    <name evidence="1" type="ORF">LCGC14_3010200</name>
</gene>
<accession>A0A0F8WYY1</accession>
<dbReference type="AlphaFoldDB" id="A0A0F8WYY1"/>
<protein>
    <recommendedName>
        <fullName evidence="2">RNA polymerase sigma-70 region 4 domain-containing protein</fullName>
    </recommendedName>
</protein>
<organism evidence="1">
    <name type="scientific">marine sediment metagenome</name>
    <dbReference type="NCBI Taxonomy" id="412755"/>
    <lineage>
        <taxon>unclassified sequences</taxon>
        <taxon>metagenomes</taxon>
        <taxon>ecological metagenomes</taxon>
    </lineage>
</organism>
<reference evidence="1" key="1">
    <citation type="journal article" date="2015" name="Nature">
        <title>Complex archaea that bridge the gap between prokaryotes and eukaryotes.</title>
        <authorList>
            <person name="Spang A."/>
            <person name="Saw J.H."/>
            <person name="Jorgensen S.L."/>
            <person name="Zaremba-Niedzwiedzka K."/>
            <person name="Martijn J."/>
            <person name="Lind A.E."/>
            <person name="van Eijk R."/>
            <person name="Schleper C."/>
            <person name="Guy L."/>
            <person name="Ettema T.J."/>
        </authorList>
    </citation>
    <scope>NUCLEOTIDE SEQUENCE</scope>
</reference>
<comment type="caution">
    <text evidence="1">The sequence shown here is derived from an EMBL/GenBank/DDBJ whole genome shotgun (WGS) entry which is preliminary data.</text>
</comment>
<feature type="non-terminal residue" evidence="1">
    <location>
        <position position="1"/>
    </location>
</feature>
<evidence type="ECO:0008006" key="2">
    <source>
        <dbReference type="Google" id="ProtNLM"/>
    </source>
</evidence>
<proteinExistence type="predicted"/>
<dbReference type="EMBL" id="LAZR01062284">
    <property type="protein sequence ID" value="KKK61853.1"/>
    <property type="molecule type" value="Genomic_DNA"/>
</dbReference>